<name>A0A9C7PUT3_9RHOD</name>
<protein>
    <submittedName>
        <fullName evidence="3">Uncharacterized protein</fullName>
    </submittedName>
</protein>
<feature type="transmembrane region" description="Helical" evidence="2">
    <location>
        <begin position="123"/>
        <end position="142"/>
    </location>
</feature>
<evidence type="ECO:0000313" key="4">
    <source>
        <dbReference type="Proteomes" id="UP001061958"/>
    </source>
</evidence>
<dbReference type="SUPFAM" id="SSF48371">
    <property type="entry name" value="ARM repeat"/>
    <property type="match status" value="1"/>
</dbReference>
<feature type="transmembrane region" description="Helical" evidence="2">
    <location>
        <begin position="376"/>
        <end position="394"/>
    </location>
</feature>
<evidence type="ECO:0000313" key="3">
    <source>
        <dbReference type="EMBL" id="GJQ10895.1"/>
    </source>
</evidence>
<sequence>MWLLLSDGIRNKQQQQCPLSSIRTQANRSKFHSVWSKRFRSRRCLSCQLQRNPGNLLSRALEISYSDLSQKGNLDTLWKKQSFYAFRAVSDSAFSTILFEFFSKGLRISCIHTSPLLFVGSELFVGSLLGMFSVVANIIGVLERHAEESRKKQKFLENEAAQLVADWDSYESTVEHLTSFSAFEIEEVVHWFEVLEELEGPGAMRFFKQILKDDAVENRVTLARCLGRCQTRSNIVLYVLQQLALKDRNSLVRNAARNSIIELIRNDIVPSPCLQFSENFSIGSMVNYERDPLELSVVYEKVPSNFSGIFHCLLDGSNIAQSSTSDANLDSFLENSFTPFDRMDVLDISVFCGLSGLIMGLQFYCLSRAIELPFRFVALGWVFGVGGLMVYPYSGRLWQYLHRRTWFRSLFSELAMFS</sequence>
<reference evidence="3" key="2">
    <citation type="submission" date="2022-01" db="EMBL/GenBank/DDBJ databases">
        <authorList>
            <person name="Hirooka S."/>
            <person name="Miyagishima S.Y."/>
        </authorList>
    </citation>
    <scope>NUCLEOTIDE SEQUENCE</scope>
    <source>
        <strain evidence="3">NBRC 102759</strain>
    </source>
</reference>
<feature type="coiled-coil region" evidence="1">
    <location>
        <begin position="139"/>
        <end position="166"/>
    </location>
</feature>
<dbReference type="AlphaFoldDB" id="A0A9C7PUT3"/>
<proteinExistence type="predicted"/>
<dbReference type="Proteomes" id="UP001061958">
    <property type="component" value="Unassembled WGS sequence"/>
</dbReference>
<feature type="transmembrane region" description="Helical" evidence="2">
    <location>
        <begin position="345"/>
        <end position="364"/>
    </location>
</feature>
<keyword evidence="4" id="KW-1185">Reference proteome</keyword>
<evidence type="ECO:0000256" key="1">
    <source>
        <dbReference type="SAM" id="Coils"/>
    </source>
</evidence>
<reference evidence="3" key="1">
    <citation type="journal article" date="2022" name="Proc. Natl. Acad. Sci. U.S.A.">
        <title>Life cycle and functional genomics of the unicellular red alga Galdieria for elucidating algal and plant evolution and industrial use.</title>
        <authorList>
            <person name="Hirooka S."/>
            <person name="Itabashi T."/>
            <person name="Ichinose T.M."/>
            <person name="Onuma R."/>
            <person name="Fujiwara T."/>
            <person name="Yamashita S."/>
            <person name="Jong L.W."/>
            <person name="Tomita R."/>
            <person name="Iwane A.H."/>
            <person name="Miyagishima S.Y."/>
        </authorList>
    </citation>
    <scope>NUCLEOTIDE SEQUENCE</scope>
    <source>
        <strain evidence="3">NBRC 102759</strain>
    </source>
</reference>
<gene>
    <name evidence="3" type="ORF">GpartN1_g2686.t1</name>
</gene>
<keyword evidence="2" id="KW-1133">Transmembrane helix</keyword>
<accession>A0A9C7PUT3</accession>
<dbReference type="EMBL" id="BQMJ01000019">
    <property type="protein sequence ID" value="GJQ10895.1"/>
    <property type="molecule type" value="Genomic_DNA"/>
</dbReference>
<dbReference type="InterPro" id="IPR016024">
    <property type="entry name" value="ARM-type_fold"/>
</dbReference>
<comment type="caution">
    <text evidence="3">The sequence shown here is derived from an EMBL/GenBank/DDBJ whole genome shotgun (WGS) entry which is preliminary data.</text>
</comment>
<keyword evidence="1" id="KW-0175">Coiled coil</keyword>
<keyword evidence="2" id="KW-0812">Transmembrane</keyword>
<organism evidence="3 4">
    <name type="scientific">Galdieria partita</name>
    <dbReference type="NCBI Taxonomy" id="83374"/>
    <lineage>
        <taxon>Eukaryota</taxon>
        <taxon>Rhodophyta</taxon>
        <taxon>Bangiophyceae</taxon>
        <taxon>Galdieriales</taxon>
        <taxon>Galdieriaceae</taxon>
        <taxon>Galdieria</taxon>
    </lineage>
</organism>
<evidence type="ECO:0000256" key="2">
    <source>
        <dbReference type="SAM" id="Phobius"/>
    </source>
</evidence>
<keyword evidence="2" id="KW-0472">Membrane</keyword>
<dbReference type="OrthoDB" id="10404002at2759"/>